<dbReference type="PANTHER" id="PTHR34448">
    <property type="entry name" value="AMINOPEPTIDASE"/>
    <property type="match status" value="1"/>
</dbReference>
<keyword evidence="6" id="KW-0645">Protease</keyword>
<evidence type="ECO:0000256" key="8">
    <source>
        <dbReference type="ARBA" id="ARBA00022801"/>
    </source>
</evidence>
<dbReference type="EMBL" id="CADCVJ010000031">
    <property type="protein sequence ID" value="CAA9464115.1"/>
    <property type="molecule type" value="Genomic_DNA"/>
</dbReference>
<comment type="similarity">
    <text evidence="4">Belongs to the peptidase M29 family.</text>
</comment>
<organism evidence="10">
    <name type="scientific">uncultured Solirubrobacteraceae bacterium</name>
    <dbReference type="NCBI Taxonomy" id="1162706"/>
    <lineage>
        <taxon>Bacteria</taxon>
        <taxon>Bacillati</taxon>
        <taxon>Actinomycetota</taxon>
        <taxon>Thermoleophilia</taxon>
        <taxon>Solirubrobacterales</taxon>
        <taxon>Solirubrobacteraceae</taxon>
        <taxon>environmental samples</taxon>
    </lineage>
</organism>
<evidence type="ECO:0000256" key="4">
    <source>
        <dbReference type="ARBA" id="ARBA00008236"/>
    </source>
</evidence>
<dbReference type="AlphaFoldDB" id="A0A6J4R4N7"/>
<protein>
    <submittedName>
        <fullName evidence="10">Aminopeptidase</fullName>
    </submittedName>
</protein>
<dbReference type="Pfam" id="PF02073">
    <property type="entry name" value="Peptidase_M29"/>
    <property type="match status" value="1"/>
</dbReference>
<dbReference type="Gene3D" id="3.40.1830.10">
    <property type="entry name" value="Thermophilic metalloprotease (M29)"/>
    <property type="match status" value="1"/>
</dbReference>
<dbReference type="InterPro" id="IPR052170">
    <property type="entry name" value="M29_Exopeptidase"/>
</dbReference>
<dbReference type="GO" id="GO:0008237">
    <property type="term" value="F:metallopeptidase activity"/>
    <property type="evidence" value="ECO:0007669"/>
    <property type="project" value="UniProtKB-KW"/>
</dbReference>
<name>A0A6J4R4N7_9ACTN</name>
<dbReference type="GO" id="GO:0006508">
    <property type="term" value="P:proteolysis"/>
    <property type="evidence" value="ECO:0007669"/>
    <property type="project" value="UniProtKB-KW"/>
</dbReference>
<reference evidence="10" key="1">
    <citation type="submission" date="2020-02" db="EMBL/GenBank/DDBJ databases">
        <authorList>
            <person name="Meier V. D."/>
        </authorList>
    </citation>
    <scope>NUCLEOTIDE SEQUENCE</scope>
    <source>
        <strain evidence="10">AVDCRST_MAG38</strain>
    </source>
</reference>
<evidence type="ECO:0000256" key="5">
    <source>
        <dbReference type="ARBA" id="ARBA00022438"/>
    </source>
</evidence>
<evidence type="ECO:0000256" key="6">
    <source>
        <dbReference type="ARBA" id="ARBA00022670"/>
    </source>
</evidence>
<evidence type="ECO:0000256" key="3">
    <source>
        <dbReference type="ARBA" id="ARBA00001947"/>
    </source>
</evidence>
<gene>
    <name evidence="10" type="ORF">AVDCRST_MAG38-518</name>
</gene>
<dbReference type="PANTHER" id="PTHR34448:SF1">
    <property type="entry name" value="BLL6088 PROTEIN"/>
    <property type="match status" value="1"/>
</dbReference>
<evidence type="ECO:0000256" key="2">
    <source>
        <dbReference type="ARBA" id="ARBA00001946"/>
    </source>
</evidence>
<comment type="cofactor">
    <cofactor evidence="1">
        <name>Co(2+)</name>
        <dbReference type="ChEBI" id="CHEBI:48828"/>
    </cofactor>
</comment>
<evidence type="ECO:0000256" key="7">
    <source>
        <dbReference type="ARBA" id="ARBA00022723"/>
    </source>
</evidence>
<evidence type="ECO:0000256" key="1">
    <source>
        <dbReference type="ARBA" id="ARBA00001941"/>
    </source>
</evidence>
<comment type="cofactor">
    <cofactor evidence="2">
        <name>Mg(2+)</name>
        <dbReference type="ChEBI" id="CHEBI:18420"/>
    </cofactor>
</comment>
<accession>A0A6J4R4N7</accession>
<dbReference type="GO" id="GO:0046872">
    <property type="term" value="F:metal ion binding"/>
    <property type="evidence" value="ECO:0007669"/>
    <property type="project" value="UniProtKB-KW"/>
</dbReference>
<dbReference type="InterPro" id="IPR000787">
    <property type="entry name" value="Peptidase_M29"/>
</dbReference>
<evidence type="ECO:0000256" key="9">
    <source>
        <dbReference type="ARBA" id="ARBA00023049"/>
    </source>
</evidence>
<keyword evidence="5 10" id="KW-0031">Aminopeptidase</keyword>
<keyword evidence="9" id="KW-0482">Metalloprotease</keyword>
<comment type="cofactor">
    <cofactor evidence="3">
        <name>Zn(2+)</name>
        <dbReference type="ChEBI" id="CHEBI:29105"/>
    </cofactor>
</comment>
<dbReference type="GO" id="GO:0004177">
    <property type="term" value="F:aminopeptidase activity"/>
    <property type="evidence" value="ECO:0007669"/>
    <property type="project" value="UniProtKB-KW"/>
</dbReference>
<dbReference type="InterPro" id="IPR035097">
    <property type="entry name" value="M29_N-terminal"/>
</dbReference>
<keyword evidence="8" id="KW-0378">Hydrolase</keyword>
<sequence length="366" mass="39098">MTQGTGPDPRALAALLCDYCLEVEAGQQVVVRSSTLAAPLLLELQAALLERDAWPLLRIELPGQSEGWWAAARDAHLDAHAPYELDEAHATDASIRIEAPDNAAALAGVDPARLSRAARARAAVREAALRRRWCLTLWPTPALAQQAGMGTADYAAFVSRALFLDRADPVAAWRELSGFQAELVARLSAARTLRIEAEGTDLTLDVTGRTWINSDGRRNMPSGEVFTGPREDSAEGRVTFSIPTSPGGVEVAGVSLDFRAGRVVSARAEQGEDYLREMLATDEGAARLGEVGIGSNFGIDRPTGTILLDEKLGGTVHLALGRSYPETGGTNVSAIHWDLICDLRRGGRLSADGEVIQEDGVFRPAA</sequence>
<dbReference type="SUPFAM" id="SSF144052">
    <property type="entry name" value="Thermophilic metalloprotease-like"/>
    <property type="match status" value="1"/>
</dbReference>
<keyword evidence="7" id="KW-0479">Metal-binding</keyword>
<evidence type="ECO:0000313" key="10">
    <source>
        <dbReference type="EMBL" id="CAA9464115.1"/>
    </source>
</evidence>
<proteinExistence type="inferred from homology"/>